<accession>A0AAV4BQZ6</accession>
<name>A0AAV4BQZ6_9GAST</name>
<protein>
    <submittedName>
        <fullName evidence="2">Phospholipid-transporting ATPase</fullName>
    </submittedName>
</protein>
<dbReference type="Proteomes" id="UP000735302">
    <property type="component" value="Unassembled WGS sequence"/>
</dbReference>
<keyword evidence="3" id="KW-1185">Reference proteome</keyword>
<organism evidence="2 3">
    <name type="scientific">Plakobranchus ocellatus</name>
    <dbReference type="NCBI Taxonomy" id="259542"/>
    <lineage>
        <taxon>Eukaryota</taxon>
        <taxon>Metazoa</taxon>
        <taxon>Spiralia</taxon>
        <taxon>Lophotrochozoa</taxon>
        <taxon>Mollusca</taxon>
        <taxon>Gastropoda</taxon>
        <taxon>Heterobranchia</taxon>
        <taxon>Euthyneura</taxon>
        <taxon>Panpulmonata</taxon>
        <taxon>Sacoglossa</taxon>
        <taxon>Placobranchoidea</taxon>
        <taxon>Plakobranchidae</taxon>
        <taxon>Plakobranchus</taxon>
    </lineage>
</organism>
<dbReference type="AlphaFoldDB" id="A0AAV4BQZ6"/>
<keyword evidence="1" id="KW-0472">Membrane</keyword>
<dbReference type="EMBL" id="BLXT01005764">
    <property type="protein sequence ID" value="GFO25676.1"/>
    <property type="molecule type" value="Genomic_DNA"/>
</dbReference>
<evidence type="ECO:0000313" key="2">
    <source>
        <dbReference type="EMBL" id="GFO25676.1"/>
    </source>
</evidence>
<reference evidence="2 3" key="1">
    <citation type="journal article" date="2021" name="Elife">
        <title>Chloroplast acquisition without the gene transfer in kleptoplastic sea slugs, Plakobranchus ocellatus.</title>
        <authorList>
            <person name="Maeda T."/>
            <person name="Takahashi S."/>
            <person name="Yoshida T."/>
            <person name="Shimamura S."/>
            <person name="Takaki Y."/>
            <person name="Nagai Y."/>
            <person name="Toyoda A."/>
            <person name="Suzuki Y."/>
            <person name="Arimoto A."/>
            <person name="Ishii H."/>
            <person name="Satoh N."/>
            <person name="Nishiyama T."/>
            <person name="Hasebe M."/>
            <person name="Maruyama T."/>
            <person name="Minagawa J."/>
            <person name="Obokata J."/>
            <person name="Shigenobu S."/>
        </authorList>
    </citation>
    <scope>NUCLEOTIDE SEQUENCE [LARGE SCALE GENOMIC DNA]</scope>
</reference>
<keyword evidence="1" id="KW-1133">Transmembrane helix</keyword>
<sequence>MLAASSTVNLTNYRTLPPSSTGSGIWLADYNNLTDNTNLVPFIAFGNLDHYSPLYQGFIVFWTYIIIFQVPLL</sequence>
<evidence type="ECO:0000313" key="3">
    <source>
        <dbReference type="Proteomes" id="UP000735302"/>
    </source>
</evidence>
<gene>
    <name evidence="2" type="ORF">PoB_005218100</name>
</gene>
<comment type="caution">
    <text evidence="2">The sequence shown here is derived from an EMBL/GenBank/DDBJ whole genome shotgun (WGS) entry which is preliminary data.</text>
</comment>
<feature type="transmembrane region" description="Helical" evidence="1">
    <location>
        <begin position="54"/>
        <end position="72"/>
    </location>
</feature>
<proteinExistence type="predicted"/>
<evidence type="ECO:0000256" key="1">
    <source>
        <dbReference type="SAM" id="Phobius"/>
    </source>
</evidence>
<keyword evidence="1" id="KW-0812">Transmembrane</keyword>